<evidence type="ECO:0000256" key="5">
    <source>
        <dbReference type="ARBA" id="ARBA00023136"/>
    </source>
</evidence>
<protein>
    <recommendedName>
        <fullName evidence="6">SURF1-like protein</fullName>
    </recommendedName>
</protein>
<evidence type="ECO:0000313" key="8">
    <source>
        <dbReference type="Proteomes" id="UP000315891"/>
    </source>
</evidence>
<gene>
    <name evidence="7" type="ORF">FNZ56_08390</name>
</gene>
<dbReference type="InterPro" id="IPR002994">
    <property type="entry name" value="Surf1/Shy1"/>
</dbReference>
<feature type="transmembrane region" description="Helical" evidence="6">
    <location>
        <begin position="213"/>
        <end position="235"/>
    </location>
</feature>
<keyword evidence="5 6" id="KW-0472">Membrane</keyword>
<accession>A0A516V5W7</accession>
<dbReference type="OrthoDB" id="9789940at2"/>
<dbReference type="InterPro" id="IPR045214">
    <property type="entry name" value="Surf1/Surf4"/>
</dbReference>
<keyword evidence="8" id="KW-1185">Reference proteome</keyword>
<dbReference type="CDD" id="cd06662">
    <property type="entry name" value="SURF1"/>
    <property type="match status" value="1"/>
</dbReference>
<dbReference type="PROSITE" id="PS50895">
    <property type="entry name" value="SURF1"/>
    <property type="match status" value="1"/>
</dbReference>
<dbReference type="AlphaFoldDB" id="A0A516V5W7"/>
<keyword evidence="3 6" id="KW-0812">Transmembrane</keyword>
<dbReference type="EMBL" id="CP041742">
    <property type="protein sequence ID" value="QDQ73891.1"/>
    <property type="molecule type" value="Genomic_DNA"/>
</dbReference>
<keyword evidence="4 6" id="KW-1133">Transmembrane helix</keyword>
<reference evidence="7 8" key="1">
    <citation type="submission" date="2019-07" db="EMBL/GenBank/DDBJ databases">
        <title>Lysobacter weifangensis sp. nov., isolated from bensulfuron-methyl contaminated farmland soil.</title>
        <authorList>
            <person name="Zhao H."/>
        </authorList>
    </citation>
    <scope>NUCLEOTIDE SEQUENCE [LARGE SCALE GENOMIC DNA]</scope>
    <source>
        <strain evidence="7 8">CC-Bw-6</strain>
    </source>
</reference>
<comment type="caution">
    <text evidence="6">Lacks conserved residue(s) required for the propagation of feature annotation.</text>
</comment>
<proteinExistence type="inferred from homology"/>
<dbReference type="Proteomes" id="UP000315891">
    <property type="component" value="Chromosome"/>
</dbReference>
<evidence type="ECO:0000256" key="3">
    <source>
        <dbReference type="ARBA" id="ARBA00022692"/>
    </source>
</evidence>
<evidence type="ECO:0000313" key="7">
    <source>
        <dbReference type="EMBL" id="QDQ73891.1"/>
    </source>
</evidence>
<sequence length="240" mass="26007">MKARRMPQWLGWTLALLVAAGFARLGFWQLARMHEKEAMLASVQAVLTQRVPKPLSLAADSSRADDFDWSAGRGRFAEAPSVLLDNQSRDERPGVRAYRLFVPESGVPMLVELGWLPLSGDRAMPQVASIMGDAEMRGLLLSPPSPGLVAATANRTPNGEILATALDASNLPALLGIAKLPPRVLRLDPAMKDIGYARDLDVLPNTLPPSRHLGYAVQWFALSLAVLATAAVLTFRKPRA</sequence>
<evidence type="ECO:0000256" key="6">
    <source>
        <dbReference type="RuleBase" id="RU363076"/>
    </source>
</evidence>
<evidence type="ECO:0000256" key="1">
    <source>
        <dbReference type="ARBA" id="ARBA00004370"/>
    </source>
</evidence>
<name>A0A516V5W7_9GAMM</name>
<evidence type="ECO:0000256" key="2">
    <source>
        <dbReference type="ARBA" id="ARBA00007165"/>
    </source>
</evidence>
<keyword evidence="6" id="KW-1003">Cell membrane</keyword>
<comment type="similarity">
    <text evidence="2 6">Belongs to the SURF1 family.</text>
</comment>
<organism evidence="7 8">
    <name type="scientific">Pseudoluteimonas lycopersici</name>
    <dbReference type="NCBI Taxonomy" id="1324796"/>
    <lineage>
        <taxon>Bacteria</taxon>
        <taxon>Pseudomonadati</taxon>
        <taxon>Pseudomonadota</taxon>
        <taxon>Gammaproteobacteria</taxon>
        <taxon>Lysobacterales</taxon>
        <taxon>Lysobacteraceae</taxon>
        <taxon>Pseudoluteimonas</taxon>
    </lineage>
</organism>
<dbReference type="PANTHER" id="PTHR23427">
    <property type="entry name" value="SURFEIT LOCUS PROTEIN"/>
    <property type="match status" value="1"/>
</dbReference>
<evidence type="ECO:0000256" key="4">
    <source>
        <dbReference type="ARBA" id="ARBA00022989"/>
    </source>
</evidence>
<comment type="subcellular location">
    <subcellularLocation>
        <location evidence="6">Cell membrane</location>
        <topology evidence="6">Multi-pass membrane protein</topology>
    </subcellularLocation>
    <subcellularLocation>
        <location evidence="1">Membrane</location>
    </subcellularLocation>
</comment>
<dbReference type="PANTHER" id="PTHR23427:SF2">
    <property type="entry name" value="SURFEIT LOCUS PROTEIN 1"/>
    <property type="match status" value="1"/>
</dbReference>
<dbReference type="Pfam" id="PF02104">
    <property type="entry name" value="SURF1"/>
    <property type="match status" value="1"/>
</dbReference>
<dbReference type="GO" id="GO:0005886">
    <property type="term" value="C:plasma membrane"/>
    <property type="evidence" value="ECO:0007669"/>
    <property type="project" value="UniProtKB-SubCell"/>
</dbReference>